<gene>
    <name evidence="6" type="ORF">CD943_00290</name>
</gene>
<feature type="region of interest" description="Disordered" evidence="4">
    <location>
        <begin position="83"/>
        <end position="102"/>
    </location>
</feature>
<dbReference type="SMART" id="SM00421">
    <property type="entry name" value="HTH_LUXR"/>
    <property type="match status" value="1"/>
</dbReference>
<dbReference type="EMBL" id="CP021995">
    <property type="protein sequence ID" value="ASD25473.1"/>
    <property type="molecule type" value="Genomic_DNA"/>
</dbReference>
<evidence type="ECO:0000256" key="4">
    <source>
        <dbReference type="SAM" id="MobiDB-lite"/>
    </source>
</evidence>
<feature type="domain" description="HTH luxR-type" evidence="5">
    <location>
        <begin position="10"/>
        <end position="75"/>
    </location>
</feature>
<dbReference type="InterPro" id="IPR000792">
    <property type="entry name" value="Tscrpt_reg_LuxR_C"/>
</dbReference>
<evidence type="ECO:0000313" key="7">
    <source>
        <dbReference type="Proteomes" id="UP000197024"/>
    </source>
</evidence>
<evidence type="ECO:0000313" key="6">
    <source>
        <dbReference type="EMBL" id="ASD25473.1"/>
    </source>
</evidence>
<dbReference type="GO" id="GO:0006355">
    <property type="term" value="P:regulation of DNA-templated transcription"/>
    <property type="evidence" value="ECO:0007669"/>
    <property type="project" value="InterPro"/>
</dbReference>
<dbReference type="InterPro" id="IPR016032">
    <property type="entry name" value="Sig_transdc_resp-reg_C-effctor"/>
</dbReference>
<dbReference type="Proteomes" id="UP000197024">
    <property type="component" value="Chromosome"/>
</dbReference>
<reference evidence="6 7" key="1">
    <citation type="submission" date="2017-06" db="EMBL/GenBank/DDBJ databases">
        <title>Biodegradation of gentamicin by bacterial consortia AMQD4 in synthetic medium and raw gentamicin sewage.</title>
        <authorList>
            <person name="Chang H."/>
            <person name="Feng Y."/>
            <person name="Li Z."/>
            <person name="Xue J."/>
            <person name="Cheng D."/>
        </authorList>
    </citation>
    <scope>NUCLEOTIDE SEQUENCE [LARGE SCALE GENOMIC DNA]</scope>
    <source>
        <strain evidence="6 7">BZC3</strain>
    </source>
</reference>
<keyword evidence="3" id="KW-0804">Transcription</keyword>
<dbReference type="AlphaFoldDB" id="A0A1Z3LTI2"/>
<sequence length="102" mass="10523">MSGSCPHSAPAEALDALSLRQWECLQLAATGLSSAGIAARLGVSPRTVDEHLSRACRALDVRTRVQAAALLARCDALEAGPAVLRTGPQPPSYPEGQASCSI</sequence>
<name>A0A1Z3LTI2_BREDI</name>
<dbReference type="CDD" id="cd06170">
    <property type="entry name" value="LuxR_C_like"/>
    <property type="match status" value="1"/>
</dbReference>
<keyword evidence="1" id="KW-0805">Transcription regulation</keyword>
<keyword evidence="2" id="KW-0238">DNA-binding</keyword>
<protein>
    <recommendedName>
        <fullName evidence="5">HTH luxR-type domain-containing protein</fullName>
    </recommendedName>
</protein>
<dbReference type="InterPro" id="IPR036388">
    <property type="entry name" value="WH-like_DNA-bd_sf"/>
</dbReference>
<evidence type="ECO:0000256" key="1">
    <source>
        <dbReference type="ARBA" id="ARBA00023015"/>
    </source>
</evidence>
<dbReference type="PRINTS" id="PR00038">
    <property type="entry name" value="HTHLUXR"/>
</dbReference>
<proteinExistence type="predicted"/>
<dbReference type="SUPFAM" id="SSF46894">
    <property type="entry name" value="C-terminal effector domain of the bipartite response regulators"/>
    <property type="match status" value="1"/>
</dbReference>
<dbReference type="PROSITE" id="PS50043">
    <property type="entry name" value="HTH_LUXR_2"/>
    <property type="match status" value="1"/>
</dbReference>
<evidence type="ECO:0000256" key="3">
    <source>
        <dbReference type="ARBA" id="ARBA00023163"/>
    </source>
</evidence>
<evidence type="ECO:0000259" key="5">
    <source>
        <dbReference type="PROSITE" id="PS50043"/>
    </source>
</evidence>
<dbReference type="RefSeq" id="WP_088409721.1">
    <property type="nucleotide sequence ID" value="NZ_CP021995.1"/>
</dbReference>
<dbReference type="PANTHER" id="PTHR44688">
    <property type="entry name" value="DNA-BINDING TRANSCRIPTIONAL ACTIVATOR DEVR_DOSR"/>
    <property type="match status" value="1"/>
</dbReference>
<accession>A0A1Z3LTI2</accession>
<dbReference type="PANTHER" id="PTHR44688:SF16">
    <property type="entry name" value="DNA-BINDING TRANSCRIPTIONAL ACTIVATOR DEVR_DOSR"/>
    <property type="match status" value="1"/>
</dbReference>
<organism evidence="6 7">
    <name type="scientific">Brevundimonas diminuta</name>
    <name type="common">Pseudomonas diminuta</name>
    <dbReference type="NCBI Taxonomy" id="293"/>
    <lineage>
        <taxon>Bacteria</taxon>
        <taxon>Pseudomonadati</taxon>
        <taxon>Pseudomonadota</taxon>
        <taxon>Alphaproteobacteria</taxon>
        <taxon>Caulobacterales</taxon>
        <taxon>Caulobacteraceae</taxon>
        <taxon>Brevundimonas</taxon>
    </lineage>
</organism>
<reference evidence="6 7" key="2">
    <citation type="submission" date="2017-06" db="EMBL/GenBank/DDBJ databases">
        <authorList>
            <person name="Kim H.J."/>
            <person name="Triplett B.A."/>
        </authorList>
    </citation>
    <scope>NUCLEOTIDE SEQUENCE [LARGE SCALE GENOMIC DNA]</scope>
    <source>
        <strain evidence="6 7">BZC3</strain>
    </source>
</reference>
<dbReference type="Gene3D" id="1.10.10.10">
    <property type="entry name" value="Winged helix-like DNA-binding domain superfamily/Winged helix DNA-binding domain"/>
    <property type="match status" value="1"/>
</dbReference>
<evidence type="ECO:0000256" key="2">
    <source>
        <dbReference type="ARBA" id="ARBA00023125"/>
    </source>
</evidence>
<dbReference type="GO" id="GO:0003677">
    <property type="term" value="F:DNA binding"/>
    <property type="evidence" value="ECO:0007669"/>
    <property type="project" value="UniProtKB-KW"/>
</dbReference>
<dbReference type="Pfam" id="PF00196">
    <property type="entry name" value="GerE"/>
    <property type="match status" value="1"/>
</dbReference>